<dbReference type="SMART" id="SM00388">
    <property type="entry name" value="HisKA"/>
    <property type="match status" value="1"/>
</dbReference>
<comment type="catalytic activity">
    <reaction evidence="1">
        <text>ATP + protein L-histidine = ADP + protein N-phospho-L-histidine.</text>
        <dbReference type="EC" id="2.7.13.3"/>
    </reaction>
</comment>
<dbReference type="AlphaFoldDB" id="A0AA35XXV4"/>
<feature type="domain" description="Histidine kinase" evidence="8">
    <location>
        <begin position="167"/>
        <end position="386"/>
    </location>
</feature>
<evidence type="ECO:0000256" key="6">
    <source>
        <dbReference type="ARBA" id="ARBA00023012"/>
    </source>
</evidence>
<evidence type="ECO:0000256" key="1">
    <source>
        <dbReference type="ARBA" id="ARBA00000085"/>
    </source>
</evidence>
<keyword evidence="9" id="KW-0067">ATP-binding</keyword>
<keyword evidence="7" id="KW-0472">Membrane</keyword>
<dbReference type="SUPFAM" id="SSF55874">
    <property type="entry name" value="ATPase domain of HSP90 chaperone/DNA topoisomerase II/histidine kinase"/>
    <property type="match status" value="1"/>
</dbReference>
<comment type="caution">
    <text evidence="9">The sequence shown here is derived from an EMBL/GenBank/DDBJ whole genome shotgun (WGS) entry which is preliminary data.</text>
</comment>
<evidence type="ECO:0000259" key="8">
    <source>
        <dbReference type="PROSITE" id="PS50109"/>
    </source>
</evidence>
<dbReference type="PRINTS" id="PR00344">
    <property type="entry name" value="BCTRLSENSOR"/>
</dbReference>
<evidence type="ECO:0000256" key="7">
    <source>
        <dbReference type="ARBA" id="ARBA00023136"/>
    </source>
</evidence>
<dbReference type="InterPro" id="IPR035965">
    <property type="entry name" value="PAS-like_dom_sf"/>
</dbReference>
<evidence type="ECO:0000256" key="2">
    <source>
        <dbReference type="ARBA" id="ARBA00012438"/>
    </source>
</evidence>
<dbReference type="InterPro" id="IPR050351">
    <property type="entry name" value="BphY/WalK/GraS-like"/>
</dbReference>
<keyword evidence="10" id="KW-1185">Reference proteome</keyword>
<dbReference type="CDD" id="cd00082">
    <property type="entry name" value="HisKA"/>
    <property type="match status" value="1"/>
</dbReference>
<dbReference type="GO" id="GO:0016036">
    <property type="term" value="P:cellular response to phosphate starvation"/>
    <property type="evidence" value="ECO:0007669"/>
    <property type="project" value="TreeGrafter"/>
</dbReference>
<organism evidence="9 10">
    <name type="scientific">Brytella acorum</name>
    <dbReference type="NCBI Taxonomy" id="2959299"/>
    <lineage>
        <taxon>Bacteria</taxon>
        <taxon>Pseudomonadati</taxon>
        <taxon>Pseudomonadota</taxon>
        <taxon>Alphaproteobacteria</taxon>
        <taxon>Acetobacterales</taxon>
        <taxon>Acetobacteraceae</taxon>
        <taxon>Brytella</taxon>
    </lineage>
</organism>
<dbReference type="GO" id="GO:0004721">
    <property type="term" value="F:phosphoprotein phosphatase activity"/>
    <property type="evidence" value="ECO:0007669"/>
    <property type="project" value="TreeGrafter"/>
</dbReference>
<dbReference type="Pfam" id="PF02518">
    <property type="entry name" value="HATPase_c"/>
    <property type="match status" value="1"/>
</dbReference>
<dbReference type="InterPro" id="IPR003594">
    <property type="entry name" value="HATPase_dom"/>
</dbReference>
<dbReference type="Pfam" id="PF00512">
    <property type="entry name" value="HisKA"/>
    <property type="match status" value="1"/>
</dbReference>
<evidence type="ECO:0000256" key="3">
    <source>
        <dbReference type="ARBA" id="ARBA00022553"/>
    </source>
</evidence>
<protein>
    <recommendedName>
        <fullName evidence="2">histidine kinase</fullName>
        <ecNumber evidence="2">2.7.13.3</ecNumber>
    </recommendedName>
</protein>
<evidence type="ECO:0000256" key="4">
    <source>
        <dbReference type="ARBA" id="ARBA00022679"/>
    </source>
</evidence>
<dbReference type="PANTHER" id="PTHR45453:SF1">
    <property type="entry name" value="PHOSPHATE REGULON SENSOR PROTEIN PHOR"/>
    <property type="match status" value="1"/>
</dbReference>
<dbReference type="GO" id="GO:0005524">
    <property type="term" value="F:ATP binding"/>
    <property type="evidence" value="ECO:0007669"/>
    <property type="project" value="UniProtKB-KW"/>
</dbReference>
<name>A0AA35XXV4_9PROT</name>
<dbReference type="FunFam" id="1.10.287.130:FF:000001">
    <property type="entry name" value="Two-component sensor histidine kinase"/>
    <property type="match status" value="1"/>
</dbReference>
<evidence type="ECO:0000313" key="9">
    <source>
        <dbReference type="EMBL" id="CAI9120735.1"/>
    </source>
</evidence>
<dbReference type="GO" id="GO:0000155">
    <property type="term" value="F:phosphorelay sensor kinase activity"/>
    <property type="evidence" value="ECO:0007669"/>
    <property type="project" value="InterPro"/>
</dbReference>
<dbReference type="Gene3D" id="1.10.287.130">
    <property type="match status" value="1"/>
</dbReference>
<dbReference type="InterPro" id="IPR004358">
    <property type="entry name" value="Sig_transdc_His_kin-like_C"/>
</dbReference>
<dbReference type="SUPFAM" id="SSF55785">
    <property type="entry name" value="PYP-like sensor domain (PAS domain)"/>
    <property type="match status" value="1"/>
</dbReference>
<dbReference type="SMART" id="SM00387">
    <property type="entry name" value="HATPase_c"/>
    <property type="match status" value="1"/>
</dbReference>
<evidence type="ECO:0000256" key="5">
    <source>
        <dbReference type="ARBA" id="ARBA00022777"/>
    </source>
</evidence>
<keyword evidence="5" id="KW-0418">Kinase</keyword>
<accession>A0AA35XXV4</accession>
<dbReference type="InterPro" id="IPR036097">
    <property type="entry name" value="HisK_dim/P_sf"/>
</dbReference>
<dbReference type="InterPro" id="IPR036890">
    <property type="entry name" value="HATPase_C_sf"/>
</dbReference>
<keyword evidence="9" id="KW-0547">Nucleotide-binding</keyword>
<dbReference type="InterPro" id="IPR003661">
    <property type="entry name" value="HisK_dim/P_dom"/>
</dbReference>
<dbReference type="SUPFAM" id="SSF47384">
    <property type="entry name" value="Homodimeric domain of signal transducing histidine kinase"/>
    <property type="match status" value="1"/>
</dbReference>
<dbReference type="PANTHER" id="PTHR45453">
    <property type="entry name" value="PHOSPHATE REGULON SENSOR PROTEIN PHOR"/>
    <property type="match status" value="1"/>
</dbReference>
<evidence type="ECO:0000313" key="10">
    <source>
        <dbReference type="Proteomes" id="UP001176960"/>
    </source>
</evidence>
<gene>
    <name evidence="9" type="ORF">LMG32879_001573</name>
</gene>
<dbReference type="Proteomes" id="UP001176960">
    <property type="component" value="Unassembled WGS sequence"/>
</dbReference>
<proteinExistence type="predicted"/>
<dbReference type="RefSeq" id="WP_289840991.1">
    <property type="nucleotide sequence ID" value="NZ_CATKSH010000008.1"/>
</dbReference>
<dbReference type="EC" id="2.7.13.3" evidence="2"/>
<dbReference type="GO" id="GO:0005886">
    <property type="term" value="C:plasma membrane"/>
    <property type="evidence" value="ECO:0007669"/>
    <property type="project" value="TreeGrafter"/>
</dbReference>
<keyword evidence="6" id="KW-0902">Two-component regulatory system</keyword>
<keyword evidence="4" id="KW-0808">Transferase</keyword>
<dbReference type="FunFam" id="3.30.565.10:FF:000006">
    <property type="entry name" value="Sensor histidine kinase WalK"/>
    <property type="match status" value="1"/>
</dbReference>
<keyword evidence="3" id="KW-0597">Phosphoprotein</keyword>
<reference evidence="9" key="1">
    <citation type="submission" date="2023-03" db="EMBL/GenBank/DDBJ databases">
        <authorList>
            <person name="Cleenwerck I."/>
        </authorList>
    </citation>
    <scope>NUCLEOTIDE SEQUENCE</scope>
    <source>
        <strain evidence="9">LMG 32879</strain>
    </source>
</reference>
<sequence length="386" mass="42241">MHTLLDIALVAGSFVIGWAVRAWRGQKGHEKKFLTTSLVEDGRTVAASPMLPSALVELIPVPIVLLDMEGHLRHVNRTAKGLFGDSINAVVRHPAAQAVLAGLPREMIETTLLELDVPVRRVVRASFRRWEKSMRAVGWDFDGVVMVLADHTEAAVVDRIRTDFVAHASHELRTPLASLTGFIETLQGPAANDPAAQQQFLAIMAGQAARMQRLIDRLLYLSRVQRLEHTRPQQMVSAGDITDRVLEETCVMMRNADASLTVEAPEDDIFFPADEDQIVQVLLNLTENAVKYGGSGVAITLSAQPSKRGGVVFAVVDDGEGIEPDHIPRLTERFYRVEKRGKVSPEGTGLGLSIVKHVVDRHGGRLTIDSAPGRGTRCSVWFPPAA</sequence>
<dbReference type="Gene3D" id="3.30.565.10">
    <property type="entry name" value="Histidine kinase-like ATPase, C-terminal domain"/>
    <property type="match status" value="1"/>
</dbReference>
<dbReference type="CDD" id="cd00075">
    <property type="entry name" value="HATPase"/>
    <property type="match status" value="1"/>
</dbReference>
<dbReference type="PROSITE" id="PS50109">
    <property type="entry name" value="HIS_KIN"/>
    <property type="match status" value="1"/>
</dbReference>
<dbReference type="EMBL" id="CATKSH010000008">
    <property type="protein sequence ID" value="CAI9120735.1"/>
    <property type="molecule type" value="Genomic_DNA"/>
</dbReference>
<dbReference type="InterPro" id="IPR005467">
    <property type="entry name" value="His_kinase_dom"/>
</dbReference>